<gene>
    <name evidence="2" type="ORF">FKW44_002880</name>
</gene>
<dbReference type="Proteomes" id="UP000595437">
    <property type="component" value="Chromosome 2"/>
</dbReference>
<dbReference type="OrthoDB" id="10248520at2759"/>
<proteinExistence type="predicted"/>
<feature type="region of interest" description="Disordered" evidence="1">
    <location>
        <begin position="1"/>
        <end position="30"/>
    </location>
</feature>
<keyword evidence="2" id="KW-0132">Cell division</keyword>
<dbReference type="Gene3D" id="1.25.40.10">
    <property type="entry name" value="Tetratricopeptide repeat domain"/>
    <property type="match status" value="1"/>
</dbReference>
<dbReference type="InterPro" id="IPR011990">
    <property type="entry name" value="TPR-like_helical_dom_sf"/>
</dbReference>
<organism evidence="2 3">
    <name type="scientific">Caligus rogercresseyi</name>
    <name type="common">Sea louse</name>
    <dbReference type="NCBI Taxonomy" id="217165"/>
    <lineage>
        <taxon>Eukaryota</taxon>
        <taxon>Metazoa</taxon>
        <taxon>Ecdysozoa</taxon>
        <taxon>Arthropoda</taxon>
        <taxon>Crustacea</taxon>
        <taxon>Multicrustacea</taxon>
        <taxon>Hexanauplia</taxon>
        <taxon>Copepoda</taxon>
        <taxon>Siphonostomatoida</taxon>
        <taxon>Caligidae</taxon>
        <taxon>Caligus</taxon>
    </lineage>
</organism>
<feature type="compositionally biased region" description="Basic and acidic residues" evidence="1">
    <location>
        <begin position="8"/>
        <end position="23"/>
    </location>
</feature>
<keyword evidence="3" id="KW-1185">Reference proteome</keyword>
<keyword evidence="2" id="KW-0131">Cell cycle</keyword>
<evidence type="ECO:0000313" key="3">
    <source>
        <dbReference type="Proteomes" id="UP000595437"/>
    </source>
</evidence>
<sequence length="107" mass="11906">MDNSVVSEKNERNRELTLKEERNPLQPSSSSAANLAAHALAIQKSSLEGLLSLLKTLGSAFQEYSLFNCRKSLSILDDVSPHHRNKGWVLGLVAKNHFELGEYKEAK</sequence>
<name>A0A7T8KKS7_CALRO</name>
<evidence type="ECO:0000256" key="1">
    <source>
        <dbReference type="SAM" id="MobiDB-lite"/>
    </source>
</evidence>
<accession>A0A7T8KKS7</accession>
<evidence type="ECO:0000313" key="2">
    <source>
        <dbReference type="EMBL" id="QQP57780.1"/>
    </source>
</evidence>
<protein>
    <submittedName>
        <fullName evidence="2">Cell division cycle protein 27 -like protein</fullName>
    </submittedName>
</protein>
<dbReference type="AlphaFoldDB" id="A0A7T8KKS7"/>
<feature type="non-terminal residue" evidence="2">
    <location>
        <position position="107"/>
    </location>
</feature>
<reference evidence="3" key="1">
    <citation type="submission" date="2021-01" db="EMBL/GenBank/DDBJ databases">
        <title>Caligus Genome Assembly.</title>
        <authorList>
            <person name="Gallardo-Escarate C."/>
        </authorList>
    </citation>
    <scope>NUCLEOTIDE SEQUENCE [LARGE SCALE GENOMIC DNA]</scope>
</reference>
<dbReference type="GO" id="GO:0051301">
    <property type="term" value="P:cell division"/>
    <property type="evidence" value="ECO:0007669"/>
    <property type="project" value="UniProtKB-KW"/>
</dbReference>
<dbReference type="EMBL" id="CP045891">
    <property type="protein sequence ID" value="QQP57780.1"/>
    <property type="molecule type" value="Genomic_DNA"/>
</dbReference>